<dbReference type="Proteomes" id="UP000028980">
    <property type="component" value="Unassembled WGS sequence"/>
</dbReference>
<dbReference type="SUPFAM" id="SSF48334">
    <property type="entry name" value="DNA repair protein MutS, domain III"/>
    <property type="match status" value="1"/>
</dbReference>
<organism evidence="8 9">
    <name type="scientific">Nonlabens ulvanivorans</name>
    <name type="common">Persicivirga ulvanivorans</name>
    <dbReference type="NCBI Taxonomy" id="906888"/>
    <lineage>
        <taxon>Bacteria</taxon>
        <taxon>Pseudomonadati</taxon>
        <taxon>Bacteroidota</taxon>
        <taxon>Flavobacteriia</taxon>
        <taxon>Flavobacteriales</taxon>
        <taxon>Flavobacteriaceae</taxon>
        <taxon>Nonlabens</taxon>
    </lineage>
</organism>
<evidence type="ECO:0000313" key="8">
    <source>
        <dbReference type="EMBL" id="GAK77306.1"/>
    </source>
</evidence>
<dbReference type="Gene3D" id="3.40.50.300">
    <property type="entry name" value="P-loop containing nucleotide triphosphate hydrolases"/>
    <property type="match status" value="1"/>
</dbReference>
<evidence type="ECO:0000259" key="6">
    <source>
        <dbReference type="SMART" id="SM00533"/>
    </source>
</evidence>
<dbReference type="EMBL" id="BBLG01000008">
    <property type="protein sequence ID" value="GAK77306.1"/>
    <property type="molecule type" value="Genomic_DNA"/>
</dbReference>
<dbReference type="InterPro" id="IPR000432">
    <property type="entry name" value="DNA_mismatch_repair_MutS_C"/>
</dbReference>
<dbReference type="GO" id="GO:0045910">
    <property type="term" value="P:negative regulation of DNA recombination"/>
    <property type="evidence" value="ECO:0007669"/>
    <property type="project" value="InterPro"/>
</dbReference>
<keyword evidence="1" id="KW-0547">Nucleotide-binding</keyword>
<dbReference type="GO" id="GO:0004519">
    <property type="term" value="F:endonuclease activity"/>
    <property type="evidence" value="ECO:0007669"/>
    <property type="project" value="InterPro"/>
</dbReference>
<dbReference type="GO" id="GO:0030983">
    <property type="term" value="F:mismatched DNA binding"/>
    <property type="evidence" value="ECO:0007669"/>
    <property type="project" value="InterPro"/>
</dbReference>
<dbReference type="InterPro" id="IPR036187">
    <property type="entry name" value="DNA_mismatch_repair_MutS_sf"/>
</dbReference>
<dbReference type="AlphaFoldDB" id="A0A081DEG0"/>
<keyword evidence="2" id="KW-0067">ATP-binding</keyword>
<dbReference type="PANTHER" id="PTHR48466:SF2">
    <property type="entry name" value="OS10G0509000 PROTEIN"/>
    <property type="match status" value="1"/>
</dbReference>
<name>A0A081DEG0_NONUL</name>
<dbReference type="PIRSF" id="PIRSF005814">
    <property type="entry name" value="MutS_YshD"/>
    <property type="match status" value="1"/>
</dbReference>
<dbReference type="GO" id="GO:0005524">
    <property type="term" value="F:ATP binding"/>
    <property type="evidence" value="ECO:0007669"/>
    <property type="project" value="UniProtKB-KW"/>
</dbReference>
<dbReference type="SUPFAM" id="SSF52540">
    <property type="entry name" value="P-loop containing nucleoside triphosphate hydrolases"/>
    <property type="match status" value="1"/>
</dbReference>
<reference evidence="8 9" key="1">
    <citation type="journal article" date="2014" name="Genome Announc.">
        <title>Draft Genome Sequences of Marine Flavobacterium Nonlabens Strains NR17, NR24, NR27, NR32, NR33, and Ara13.</title>
        <authorList>
            <person name="Nakanishi M."/>
            <person name="Meirelles P."/>
            <person name="Suzuki R."/>
            <person name="Takatani N."/>
            <person name="Mino S."/>
            <person name="Suda W."/>
            <person name="Oshima K."/>
            <person name="Hattori M."/>
            <person name="Ohkuma M."/>
            <person name="Hosokawa M."/>
            <person name="Miyashita K."/>
            <person name="Thompson F.L."/>
            <person name="Niwa A."/>
            <person name="Sawabe T."/>
            <person name="Sawabe T."/>
        </authorList>
    </citation>
    <scope>NUCLEOTIDE SEQUENCE [LARGE SCALE GENOMIC DNA]</scope>
    <source>
        <strain evidence="9">JCM19296</strain>
    </source>
</reference>
<dbReference type="GO" id="GO:0140664">
    <property type="term" value="F:ATP-dependent DNA damage sensor activity"/>
    <property type="evidence" value="ECO:0007669"/>
    <property type="project" value="InterPro"/>
</dbReference>
<evidence type="ECO:0000256" key="1">
    <source>
        <dbReference type="ARBA" id="ARBA00022741"/>
    </source>
</evidence>
<dbReference type="InterPro" id="IPR027417">
    <property type="entry name" value="P-loop_NTPase"/>
</dbReference>
<keyword evidence="4" id="KW-0175">Coiled coil</keyword>
<dbReference type="InterPro" id="IPR005747">
    <property type="entry name" value="MutS2"/>
</dbReference>
<dbReference type="GO" id="GO:0006298">
    <property type="term" value="P:mismatch repair"/>
    <property type="evidence" value="ECO:0007669"/>
    <property type="project" value="InterPro"/>
</dbReference>
<comment type="caution">
    <text evidence="8">The sequence shown here is derived from an EMBL/GenBank/DDBJ whole genome shotgun (WGS) entry which is preliminary data.</text>
</comment>
<dbReference type="PANTHER" id="PTHR48466">
    <property type="entry name" value="OS10G0509000 PROTEIN-RELATED"/>
    <property type="match status" value="1"/>
</dbReference>
<evidence type="ECO:0000256" key="4">
    <source>
        <dbReference type="SAM" id="Coils"/>
    </source>
</evidence>
<protein>
    <submittedName>
        <fullName evidence="8">Recombination inhibitory protein MutS2</fullName>
    </submittedName>
</protein>
<accession>A0A081DEG0</accession>
<proteinExistence type="predicted"/>
<gene>
    <name evidence="8" type="ORF">JCM19296_2913</name>
</gene>
<dbReference type="SMART" id="SM00534">
    <property type="entry name" value="MUTSac"/>
    <property type="match status" value="1"/>
</dbReference>
<dbReference type="NCBIfam" id="TIGR01069">
    <property type="entry name" value="mutS2"/>
    <property type="match status" value="1"/>
</dbReference>
<evidence type="ECO:0000256" key="3">
    <source>
        <dbReference type="ARBA" id="ARBA00023125"/>
    </source>
</evidence>
<evidence type="ECO:0000256" key="5">
    <source>
        <dbReference type="SAM" id="MobiDB-lite"/>
    </source>
</evidence>
<feature type="domain" description="DNA mismatch repair protein MutS core" evidence="6">
    <location>
        <begin position="12"/>
        <end position="316"/>
    </location>
</feature>
<evidence type="ECO:0000313" key="9">
    <source>
        <dbReference type="Proteomes" id="UP000028980"/>
    </source>
</evidence>
<dbReference type="GO" id="GO:0016887">
    <property type="term" value="F:ATP hydrolysis activity"/>
    <property type="evidence" value="ECO:0007669"/>
    <property type="project" value="InterPro"/>
</dbReference>
<dbReference type="SMART" id="SM00533">
    <property type="entry name" value="MUTSd"/>
    <property type="match status" value="1"/>
</dbReference>
<sequence>MSKISNKTIQDLEFNVVLDQASSFCTTTDGKKNMLLLEPLTYRNAVKDSLQHTNEYLQSYASEYRIPNHGFDPMEKELQLLGIENSTLEKDSIRKLAVLPRTVNEHLTFFKKQQLLFPKLFSRLEKIEKNEYVPQAVDAVLDRFGEVKDDASPDLKNLRREMNSVKGQLNGSFGAALSHYSQMDYLDEIRETVIENRRVLAVKAMYRRKVKGKVMGSSKTGSISYIEPERVLTLSRKLAELEVEEAEEIHRILKALTETLRPFLEEFKIYRDYLTHTDIIAAKSRYAQSIDALLPIMVEHRELELVDAYHPLLLVSNRARNEKTYPQTIGLKADNRIIVISGPNAGGKSITLKTIGLLQLMIQTGFLIPVHEKSRMSIFKHVLTDIGDNQSIDNHLSTYSYRLKNMRGFLKKADDKTLFLIDEFGTGSDPELGGALAESMLEELYSRKSFGIITTHYTNLKMLANELPEMTNANMLFDAQSLEPIYKLQLGEAGSSFTFEVAQKNGIPYSLINKAKKKVERGKIRFDKSIAALQKERSNLRKNNEALREREIKATQKVNKLDDTQDRVQQKLLDFQEMYDSYQRYIQLGKKFDGLAKDFSNNKKKKLLVDELMKMVITENVKRQPAPKKAEAKKHKQEQGKKKQLENEVIQKVAKIREQKKKNPKPVVAPKPKVTLKKNDRVRLLDSKSVGTIDQIEKGKATVNYGMFTTIVSVEQLEKV</sequence>
<dbReference type="InterPro" id="IPR007696">
    <property type="entry name" value="DNA_mismatch_repair_MutS_core"/>
</dbReference>
<keyword evidence="3" id="KW-0238">DNA-binding</keyword>
<dbReference type="Pfam" id="PF00488">
    <property type="entry name" value="MutS_V"/>
    <property type="match status" value="1"/>
</dbReference>
<dbReference type="InterPro" id="IPR045076">
    <property type="entry name" value="MutS"/>
</dbReference>
<evidence type="ECO:0000259" key="7">
    <source>
        <dbReference type="SMART" id="SM00534"/>
    </source>
</evidence>
<feature type="domain" description="DNA mismatch repair proteins mutS family" evidence="7">
    <location>
        <begin position="335"/>
        <end position="520"/>
    </location>
</feature>
<feature type="coiled-coil region" evidence="4">
    <location>
        <begin position="530"/>
        <end position="557"/>
    </location>
</feature>
<feature type="region of interest" description="Disordered" evidence="5">
    <location>
        <begin position="623"/>
        <end position="645"/>
    </location>
</feature>
<evidence type="ECO:0000256" key="2">
    <source>
        <dbReference type="ARBA" id="ARBA00022840"/>
    </source>
</evidence>